<evidence type="ECO:0000256" key="1">
    <source>
        <dbReference type="ARBA" id="ARBA00022438"/>
    </source>
</evidence>
<dbReference type="GO" id="GO:0005737">
    <property type="term" value="C:cytoplasm"/>
    <property type="evidence" value="ECO:0007669"/>
    <property type="project" value="UniProtKB-SubCell"/>
</dbReference>
<dbReference type="SUPFAM" id="SSF46785">
    <property type="entry name" value="Winged helix' DNA-binding domain"/>
    <property type="match status" value="1"/>
</dbReference>
<dbReference type="Gene3D" id="3.90.230.10">
    <property type="entry name" value="Creatinase/methionine aminopeptidase superfamily"/>
    <property type="match status" value="1"/>
</dbReference>
<dbReference type="InterPro" id="IPR036388">
    <property type="entry name" value="WH-like_DNA-bd_sf"/>
</dbReference>
<dbReference type="SUPFAM" id="SSF55920">
    <property type="entry name" value="Creatinase/aminopeptidase"/>
    <property type="match status" value="1"/>
</dbReference>
<evidence type="ECO:0000256" key="5">
    <source>
        <dbReference type="ARBA" id="ARBA00022801"/>
    </source>
</evidence>
<dbReference type="InterPro" id="IPR018349">
    <property type="entry name" value="Pept_M24A_MAP2_BS"/>
</dbReference>
<organism evidence="9 10">
    <name type="scientific">Orbilia ellipsospora</name>
    <dbReference type="NCBI Taxonomy" id="2528407"/>
    <lineage>
        <taxon>Eukaryota</taxon>
        <taxon>Fungi</taxon>
        <taxon>Dikarya</taxon>
        <taxon>Ascomycota</taxon>
        <taxon>Pezizomycotina</taxon>
        <taxon>Orbiliomycetes</taxon>
        <taxon>Orbiliales</taxon>
        <taxon>Orbiliaceae</taxon>
        <taxon>Orbilia</taxon>
    </lineage>
</organism>
<feature type="compositionally biased region" description="Acidic residues" evidence="7">
    <location>
        <begin position="47"/>
        <end position="56"/>
    </location>
</feature>
<accession>A0AAV9X6K5</accession>
<comment type="similarity">
    <text evidence="6">Belongs to the peptidase M24A family. Methionine aminopeptidase eukaryotic type 2 subfamily.</text>
</comment>
<reference evidence="9 10" key="1">
    <citation type="submission" date="2019-10" db="EMBL/GenBank/DDBJ databases">
        <authorList>
            <person name="Palmer J.M."/>
        </authorList>
    </citation>
    <scope>NUCLEOTIDE SEQUENCE [LARGE SCALE GENOMIC DNA]</scope>
    <source>
        <strain evidence="9 10">TWF694</strain>
    </source>
</reference>
<gene>
    <name evidence="9" type="ORF">TWF694_001825</name>
</gene>
<feature type="binding site" evidence="6">
    <location>
        <position position="315"/>
    </location>
    <ligand>
        <name>a divalent metal cation</name>
        <dbReference type="ChEBI" id="CHEBI:60240"/>
        <label>2</label>
        <note>catalytic</note>
    </ligand>
</feature>
<comment type="catalytic activity">
    <reaction evidence="6">
        <text>Release of N-terminal amino acids, preferentially methionine, from peptides and arylamides.</text>
        <dbReference type="EC" id="3.4.11.18"/>
    </reaction>
</comment>
<dbReference type="HAMAP" id="MF_03175">
    <property type="entry name" value="MetAP_2_euk"/>
    <property type="match status" value="1"/>
</dbReference>
<feature type="binding site" evidence="6">
    <location>
        <position position="444"/>
    </location>
    <ligand>
        <name>a divalent metal cation</name>
        <dbReference type="ChEBI" id="CHEBI:60240"/>
        <label>1</label>
    </ligand>
</feature>
<feature type="binding site" evidence="6">
    <location>
        <position position="246"/>
    </location>
    <ligand>
        <name>a divalent metal cation</name>
        <dbReference type="ChEBI" id="CHEBI:60240"/>
        <label>1</label>
    </ligand>
</feature>
<dbReference type="PANTHER" id="PTHR45777">
    <property type="entry name" value="METHIONINE AMINOPEPTIDASE 2"/>
    <property type="match status" value="1"/>
</dbReference>
<comment type="cofactor">
    <cofactor evidence="6">
        <name>Co(2+)</name>
        <dbReference type="ChEBI" id="CHEBI:48828"/>
    </cofactor>
    <cofactor evidence="6">
        <name>Zn(2+)</name>
        <dbReference type="ChEBI" id="CHEBI:29105"/>
    </cofactor>
    <cofactor evidence="6">
        <name>Mn(2+)</name>
        <dbReference type="ChEBI" id="CHEBI:29035"/>
    </cofactor>
    <cofactor evidence="6">
        <name>Fe(2+)</name>
        <dbReference type="ChEBI" id="CHEBI:29033"/>
    </cofactor>
    <text evidence="6">Binds 2 divalent metal cations per subunit. Has a high-affinity and a low affinity metal-binding site. The true nature of the physiological cofactor is under debate. The enzyme is active with cobalt, zinc, manganese or divalent iron ions. Most likely, methionine aminopeptidases function as mononuclear Fe(2+)-metalloproteases under physiological conditions, and the catalytically relevant metal-binding site has been assigned to the histidine-containing high-affinity site.</text>
</comment>
<name>A0AAV9X6K5_9PEZI</name>
<evidence type="ECO:0000256" key="2">
    <source>
        <dbReference type="ARBA" id="ARBA00022490"/>
    </source>
</evidence>
<dbReference type="Pfam" id="PF00557">
    <property type="entry name" value="Peptidase_M24"/>
    <property type="match status" value="1"/>
</dbReference>
<keyword evidence="2 6" id="KW-0963">Cytoplasm</keyword>
<keyword evidence="10" id="KW-1185">Reference proteome</keyword>
<feature type="binding site" evidence="6">
    <location>
        <position position="323"/>
    </location>
    <ligand>
        <name>substrate</name>
    </ligand>
</feature>
<evidence type="ECO:0000256" key="7">
    <source>
        <dbReference type="SAM" id="MobiDB-lite"/>
    </source>
</evidence>
<feature type="compositionally biased region" description="Basic residues" evidence="7">
    <location>
        <begin position="76"/>
        <end position="89"/>
    </location>
</feature>
<evidence type="ECO:0000256" key="3">
    <source>
        <dbReference type="ARBA" id="ARBA00022670"/>
    </source>
</evidence>
<dbReference type="PROSITE" id="PS01202">
    <property type="entry name" value="MAP_2"/>
    <property type="match status" value="1"/>
</dbReference>
<feature type="region of interest" description="Disordered" evidence="7">
    <location>
        <begin position="1"/>
        <end position="101"/>
    </location>
</feature>
<dbReference type="PANTHER" id="PTHR45777:SF1">
    <property type="entry name" value="METHIONINE AMINOPEPTIDASE 2-2"/>
    <property type="match status" value="1"/>
</dbReference>
<dbReference type="NCBIfam" id="TIGR00501">
    <property type="entry name" value="met_pdase_II"/>
    <property type="match status" value="1"/>
</dbReference>
<dbReference type="InterPro" id="IPR002468">
    <property type="entry name" value="Pept_M24A_MAP2"/>
</dbReference>
<comment type="function">
    <text evidence="6">Cotranslationally removes the N-terminal methionine from nascent proteins. The N-terminal methionine is often cleaved when the second residue in the primary sequence is small and uncharged (Met-Ala-, Cys, Gly, Pro, Ser, Thr, or Val).</text>
</comment>
<dbReference type="GO" id="GO:0070006">
    <property type="term" value="F:metalloaminopeptidase activity"/>
    <property type="evidence" value="ECO:0007669"/>
    <property type="project" value="UniProtKB-UniRule"/>
</dbReference>
<dbReference type="GO" id="GO:0004239">
    <property type="term" value="F:initiator methionyl aminopeptidase activity"/>
    <property type="evidence" value="ECO:0007669"/>
    <property type="project" value="UniProtKB-UniRule"/>
</dbReference>
<dbReference type="InterPro" id="IPR000994">
    <property type="entry name" value="Pept_M24"/>
</dbReference>
<feature type="binding site" evidence="6">
    <location>
        <position position="214"/>
    </location>
    <ligand>
        <name>substrate</name>
    </ligand>
</feature>
<dbReference type="EMBL" id="JAVHJO010000010">
    <property type="protein sequence ID" value="KAK6535364.1"/>
    <property type="molecule type" value="Genomic_DNA"/>
</dbReference>
<keyword evidence="1 6" id="KW-0031">Aminopeptidase</keyword>
<feature type="binding site" evidence="6">
    <location>
        <position position="348"/>
    </location>
    <ligand>
        <name>a divalent metal cation</name>
        <dbReference type="ChEBI" id="CHEBI:60240"/>
        <label>2</label>
        <note>catalytic</note>
    </ligand>
</feature>
<keyword evidence="4 6" id="KW-0479">Metal-binding</keyword>
<evidence type="ECO:0000313" key="10">
    <source>
        <dbReference type="Proteomes" id="UP001365542"/>
    </source>
</evidence>
<feature type="binding site" evidence="6">
    <location>
        <position position="246"/>
    </location>
    <ligand>
        <name>a divalent metal cation</name>
        <dbReference type="ChEBI" id="CHEBI:60240"/>
        <label>2</label>
        <note>catalytic</note>
    </ligand>
</feature>
<dbReference type="CDD" id="cd01088">
    <property type="entry name" value="MetAP2"/>
    <property type="match status" value="1"/>
</dbReference>
<dbReference type="GO" id="GO:0006508">
    <property type="term" value="P:proteolysis"/>
    <property type="evidence" value="ECO:0007669"/>
    <property type="project" value="UniProtKB-KW"/>
</dbReference>
<comment type="caution">
    <text evidence="9">The sequence shown here is derived from an EMBL/GenBank/DDBJ whole genome shotgun (WGS) entry which is preliminary data.</text>
</comment>
<dbReference type="Proteomes" id="UP001365542">
    <property type="component" value="Unassembled WGS sequence"/>
</dbReference>
<comment type="subcellular location">
    <subcellularLocation>
        <location evidence="6">Cytoplasm</location>
    </subcellularLocation>
</comment>
<dbReference type="EC" id="3.4.11.18" evidence="6"/>
<feature type="binding site" evidence="6">
    <location>
        <position position="235"/>
    </location>
    <ligand>
        <name>a divalent metal cation</name>
        <dbReference type="ChEBI" id="CHEBI:60240"/>
        <label>1</label>
    </ligand>
</feature>
<feature type="compositionally biased region" description="Polar residues" evidence="7">
    <location>
        <begin position="64"/>
        <end position="73"/>
    </location>
</feature>
<dbReference type="InterPro" id="IPR050247">
    <property type="entry name" value="Met_Aminopeptidase_Type2"/>
</dbReference>
<keyword evidence="3 6" id="KW-0645">Protease</keyword>
<sequence>MGSRTPNHSYQDRKDDGIQQSIANSGGEPSGSHLSRDGDGCLGDGAAADDSDDDAEAGVAPLDASNSPKTATEAQKKKKKKKKSKKKKTPLQQSWPPRVPLDDIYPSGDFAEGEIQHYTKIATSTAEQRYLARIHEQADENFLKNYRKAAEVHRQARKWAQEFAKPGQTLINIAEGIEDTVRALLANSGLETGDCLKSGMGFPTGLCLNNETAHYTPNPGHKDVVLKYEDVMKVDFGVHINGWIVDSAFTMHFDPTYDNLIAAAKDATNTGIKETGIDVRICDISAAIQEAMESYEVEIKGKTFPVKSVKNITAHNIAQWHIHAGKSIPFIKNKDQTKLEEGEVIAIETFGTTGRGWLADDDGIYGYSLIQDAPLSVNLPLHSAKKLHKTIRENFSTIPFCRRYLERLGVERYLAGMNSLVSNGIVEAYKPLVDSDGSYTAQFEHTLLLREQHKEVLSRGDDY</sequence>
<dbReference type="InterPro" id="IPR036005">
    <property type="entry name" value="Creatinase/aminopeptidase-like"/>
</dbReference>
<dbReference type="AlphaFoldDB" id="A0AAV9X6K5"/>
<evidence type="ECO:0000259" key="8">
    <source>
        <dbReference type="Pfam" id="PF00557"/>
    </source>
</evidence>
<protein>
    <recommendedName>
        <fullName evidence="6">Methionine aminopeptidase 2</fullName>
        <shortName evidence="6">MAP 2</shortName>
        <shortName evidence="6">MetAP 2</shortName>
        <ecNumber evidence="6">3.4.11.18</ecNumber>
    </recommendedName>
    <alternativeName>
        <fullName evidence="6">Peptidase M</fullName>
    </alternativeName>
</protein>
<feature type="binding site" evidence="6">
    <location>
        <position position="444"/>
    </location>
    <ligand>
        <name>a divalent metal cation</name>
        <dbReference type="ChEBI" id="CHEBI:60240"/>
        <label>2</label>
        <note>catalytic</note>
    </ligand>
</feature>
<evidence type="ECO:0000313" key="9">
    <source>
        <dbReference type="EMBL" id="KAK6535364.1"/>
    </source>
</evidence>
<evidence type="ECO:0000256" key="4">
    <source>
        <dbReference type="ARBA" id="ARBA00022723"/>
    </source>
</evidence>
<dbReference type="InterPro" id="IPR036390">
    <property type="entry name" value="WH_DNA-bd_sf"/>
</dbReference>
<proteinExistence type="inferred from homology"/>
<keyword evidence="5 6" id="KW-0378">Hydrolase</keyword>
<dbReference type="Gene3D" id="1.10.10.10">
    <property type="entry name" value="Winged helix-like DNA-binding domain superfamily/Winged helix DNA-binding domain"/>
    <property type="match status" value="1"/>
</dbReference>
<dbReference type="GO" id="GO:0046872">
    <property type="term" value="F:metal ion binding"/>
    <property type="evidence" value="ECO:0007669"/>
    <property type="project" value="UniProtKB-UniRule"/>
</dbReference>
<evidence type="ECO:0000256" key="6">
    <source>
        <dbReference type="HAMAP-Rule" id="MF_03175"/>
    </source>
</evidence>
<feature type="domain" description="Peptidase M24" evidence="8">
    <location>
        <begin position="145"/>
        <end position="363"/>
    </location>
</feature>